<feature type="region of interest" description="Disordered" evidence="1">
    <location>
        <begin position="1"/>
        <end position="47"/>
    </location>
</feature>
<feature type="compositionally biased region" description="Polar residues" evidence="1">
    <location>
        <begin position="1"/>
        <end position="36"/>
    </location>
</feature>
<dbReference type="RefSeq" id="XP_022235521.1">
    <property type="nucleotide sequence ID" value="XM_022379813.1"/>
</dbReference>
<name>A0ABM1RVW6_LIMPO</name>
<feature type="region of interest" description="Disordered" evidence="1">
    <location>
        <begin position="222"/>
        <end position="255"/>
    </location>
</feature>
<evidence type="ECO:0000313" key="2">
    <source>
        <dbReference type="Proteomes" id="UP000694941"/>
    </source>
</evidence>
<feature type="region of interest" description="Disordered" evidence="1">
    <location>
        <begin position="437"/>
        <end position="471"/>
    </location>
</feature>
<organism evidence="2 3">
    <name type="scientific">Limulus polyphemus</name>
    <name type="common">Atlantic horseshoe crab</name>
    <dbReference type="NCBI Taxonomy" id="6850"/>
    <lineage>
        <taxon>Eukaryota</taxon>
        <taxon>Metazoa</taxon>
        <taxon>Ecdysozoa</taxon>
        <taxon>Arthropoda</taxon>
        <taxon>Chelicerata</taxon>
        <taxon>Merostomata</taxon>
        <taxon>Xiphosura</taxon>
        <taxon>Limulidae</taxon>
        <taxon>Limulus</taxon>
    </lineage>
</organism>
<protein>
    <submittedName>
        <fullName evidence="3">Uncharacterized protein KIAA1522-like</fullName>
    </submittedName>
</protein>
<feature type="region of interest" description="Disordered" evidence="1">
    <location>
        <begin position="94"/>
        <end position="164"/>
    </location>
</feature>
<sequence length="590" mass="64566">FQPPSETQPSQNGQEYGVTSSQPTAVSASSTPSMNSSREDDANPYIPISECISGKPILNGSPKYPGMTCEPFPGDIPPPPPKVVSREQRMISGEFYDIPRSLNPLTEKVGNRTSPDPTFEEMYKVPPSARKTEAVEQYEDMWSTPPQVNWSTYPRETSDNPPEGAVVSQNNSEIFTYDNIPVVHNTSVQVELVRREAQELAEQLKQLAVDDLAFKQSAMDDPAFQTSCQPDLSDLAEATPSKPPPRPPKPPSLREKQRYENVELTPLCSNLYDVPPSAVKGVISSTTYPSQVPVPLKSEHPVNEDIPPSIKVPPPSQNITKNQETMNTETHLDDMYDFPKMRSEDSLNAPVPPPPLINSSLRRPRRHAYTNAPPGLFNGKETVFNYEYRPSLVPCDGYLSMDTKKPELYTEMSRESRCPASPSSLGMYANIPTSPTISPSASSFTPPIVNRDLKPKRKTSDTDNSVGLGSGPPLLPTIFNAVCSGVDMGSGPPLLPTIFNAVCSGVDLGSGPRGTKRSFRKLRAAPSPTPSGEVHTPPPLPSRLKCQSEHSTSDDDFSSSGGSRRNSATEEEIQFRDFPGKTKNVSKMSY</sequence>
<gene>
    <name evidence="3" type="primary">LOC106475771</name>
</gene>
<feature type="region of interest" description="Disordered" evidence="1">
    <location>
        <begin position="342"/>
        <end position="361"/>
    </location>
</feature>
<reference evidence="3" key="1">
    <citation type="submission" date="2025-08" db="UniProtKB">
        <authorList>
            <consortium name="RefSeq"/>
        </authorList>
    </citation>
    <scope>IDENTIFICATION</scope>
    <source>
        <tissue evidence="3">Muscle</tissue>
    </source>
</reference>
<feature type="non-terminal residue" evidence="3">
    <location>
        <position position="1"/>
    </location>
</feature>
<dbReference type="Proteomes" id="UP000694941">
    <property type="component" value="Unplaced"/>
</dbReference>
<evidence type="ECO:0000313" key="3">
    <source>
        <dbReference type="RefSeq" id="XP_022235521.1"/>
    </source>
</evidence>
<feature type="compositionally biased region" description="Low complexity" evidence="1">
    <location>
        <begin position="437"/>
        <end position="448"/>
    </location>
</feature>
<feature type="region of interest" description="Disordered" evidence="1">
    <location>
        <begin position="523"/>
        <end position="590"/>
    </location>
</feature>
<accession>A0ABM1RVW6</accession>
<feature type="region of interest" description="Disordered" evidence="1">
    <location>
        <begin position="300"/>
        <end position="321"/>
    </location>
</feature>
<feature type="compositionally biased region" description="Polar residues" evidence="1">
    <location>
        <begin position="144"/>
        <end position="155"/>
    </location>
</feature>
<feature type="compositionally biased region" description="Pro residues" evidence="1">
    <location>
        <begin position="241"/>
        <end position="251"/>
    </location>
</feature>
<dbReference type="GeneID" id="106475771"/>
<keyword evidence="2" id="KW-1185">Reference proteome</keyword>
<evidence type="ECO:0000256" key="1">
    <source>
        <dbReference type="SAM" id="MobiDB-lite"/>
    </source>
</evidence>
<proteinExistence type="predicted"/>